<sequence>MKMFLTQVNGLFSRIYEKEQFSIEDSARLLAQAAIGEGKIYIKGFNEMEAVTLEALEGAERLKGALRLTKLDDVSDTDRVILLSRFSNDAEALALAEKLEIKGVPFISICGDVKSDGNDLSKLTEIHINTSLLKPMLPTESGERICFPTSMAALFIYHCIKLTFDEIIEEYK</sequence>
<keyword evidence="3" id="KW-1185">Reference proteome</keyword>
<protein>
    <recommendedName>
        <fullName evidence="1">DUF2529 domain-containing protein</fullName>
    </recommendedName>
</protein>
<dbReference type="OrthoDB" id="2737584at2"/>
<organism evidence="2 3">
    <name type="scientific">Heyndrickxia sporothermodurans</name>
    <dbReference type="NCBI Taxonomy" id="46224"/>
    <lineage>
        <taxon>Bacteria</taxon>
        <taxon>Bacillati</taxon>
        <taxon>Bacillota</taxon>
        <taxon>Bacilli</taxon>
        <taxon>Bacillales</taxon>
        <taxon>Bacillaceae</taxon>
        <taxon>Heyndrickxia</taxon>
    </lineage>
</organism>
<dbReference type="Proteomes" id="UP000075666">
    <property type="component" value="Unassembled WGS sequence"/>
</dbReference>
<dbReference type="STRING" id="46224.B4102_2026"/>
<dbReference type="InterPro" id="IPR019676">
    <property type="entry name" value="DUF2529"/>
</dbReference>
<evidence type="ECO:0000313" key="2">
    <source>
        <dbReference type="EMBL" id="KYC92916.1"/>
    </source>
</evidence>
<comment type="caution">
    <text evidence="2">The sequence shown here is derived from an EMBL/GenBank/DDBJ whole genome shotgun (WGS) entry which is preliminary data.</text>
</comment>
<dbReference type="PATRIC" id="fig|46224.3.peg.496"/>
<proteinExistence type="predicted"/>
<feature type="domain" description="DUF2529" evidence="1">
    <location>
        <begin position="1"/>
        <end position="168"/>
    </location>
</feature>
<dbReference type="EMBL" id="LQYN01000107">
    <property type="protein sequence ID" value="KYC92916.1"/>
    <property type="molecule type" value="Genomic_DNA"/>
</dbReference>
<accession>A0A150KLF1</accession>
<gene>
    <name evidence="2" type="ORF">B4102_2026</name>
</gene>
<evidence type="ECO:0000259" key="1">
    <source>
        <dbReference type="Pfam" id="PF10740"/>
    </source>
</evidence>
<dbReference type="RefSeq" id="WP_066235126.1">
    <property type="nucleotide sequence ID" value="NZ_JARMRW010000029.1"/>
</dbReference>
<name>A0A150KLF1_9BACI</name>
<evidence type="ECO:0000313" key="3">
    <source>
        <dbReference type="Proteomes" id="UP000075666"/>
    </source>
</evidence>
<reference evidence="2 3" key="1">
    <citation type="submission" date="2016-01" db="EMBL/GenBank/DDBJ databases">
        <title>Genome Sequences of Twelve Sporeforming Bacillus Species Isolated from Foods.</title>
        <authorList>
            <person name="Berendsen E.M."/>
            <person name="Wells-Bennik M.H."/>
            <person name="Krawcyk A.O."/>
            <person name="De Jong A."/>
            <person name="Holsappel S."/>
            <person name="Eijlander R.T."/>
            <person name="Kuipers O.P."/>
        </authorList>
    </citation>
    <scope>NUCLEOTIDE SEQUENCE [LARGE SCALE GENOMIC DNA]</scope>
    <source>
        <strain evidence="2 3">B4102</strain>
    </source>
</reference>
<dbReference type="AlphaFoldDB" id="A0A150KLF1"/>
<dbReference type="Gene3D" id="3.40.50.10490">
    <property type="entry name" value="Glucose-6-phosphate isomerase like protein, domain 1"/>
    <property type="match status" value="1"/>
</dbReference>
<dbReference type="Pfam" id="PF10740">
    <property type="entry name" value="DUF2529"/>
    <property type="match status" value="1"/>
</dbReference>